<dbReference type="PROSITE" id="PS50125">
    <property type="entry name" value="GUANYLATE_CYCLASE_2"/>
    <property type="match status" value="1"/>
</dbReference>
<dbReference type="SUPFAM" id="SSF55073">
    <property type="entry name" value="Nucleotide cyclase"/>
    <property type="match status" value="1"/>
</dbReference>
<evidence type="ECO:0000256" key="9">
    <source>
        <dbReference type="ARBA" id="ARBA00023239"/>
    </source>
</evidence>
<protein>
    <recommendedName>
        <fullName evidence="11">Guanylate cyclase domain-containing protein</fullName>
    </recommendedName>
</protein>
<evidence type="ECO:0000256" key="1">
    <source>
        <dbReference type="ARBA" id="ARBA00001436"/>
    </source>
</evidence>
<gene>
    <name evidence="12" type="ORF">TELCIR_17606</name>
</gene>
<reference evidence="12 13" key="1">
    <citation type="submission" date="2015-09" db="EMBL/GenBank/DDBJ databases">
        <title>Draft genome of the parasitic nematode Teladorsagia circumcincta isolate WARC Sus (inbred).</title>
        <authorList>
            <person name="Mitreva M."/>
        </authorList>
    </citation>
    <scope>NUCLEOTIDE SEQUENCE [LARGE SCALE GENOMIC DNA]</scope>
    <source>
        <strain evidence="12 13">S</strain>
    </source>
</reference>
<dbReference type="Gene3D" id="3.30.70.1230">
    <property type="entry name" value="Nucleotide cyclase"/>
    <property type="match status" value="1"/>
</dbReference>
<keyword evidence="4" id="KW-0547">Nucleotide-binding</keyword>
<keyword evidence="8" id="KW-0325">Glycoprotein</keyword>
<dbReference type="GO" id="GO:0005886">
    <property type="term" value="C:plasma membrane"/>
    <property type="evidence" value="ECO:0007669"/>
    <property type="project" value="TreeGrafter"/>
</dbReference>
<comment type="similarity">
    <text evidence="10">Belongs to the adenylyl cyclase class-4/guanylyl cyclase family.</text>
</comment>
<keyword evidence="9 10" id="KW-0456">Lyase</keyword>
<organism evidence="12 13">
    <name type="scientific">Teladorsagia circumcincta</name>
    <name type="common">Brown stomach worm</name>
    <name type="synonym">Ostertagia circumcincta</name>
    <dbReference type="NCBI Taxonomy" id="45464"/>
    <lineage>
        <taxon>Eukaryota</taxon>
        <taxon>Metazoa</taxon>
        <taxon>Ecdysozoa</taxon>
        <taxon>Nematoda</taxon>
        <taxon>Chromadorea</taxon>
        <taxon>Rhabditida</taxon>
        <taxon>Rhabditina</taxon>
        <taxon>Rhabditomorpha</taxon>
        <taxon>Strongyloidea</taxon>
        <taxon>Trichostrongylidae</taxon>
        <taxon>Teladorsagia</taxon>
    </lineage>
</organism>
<dbReference type="AlphaFoldDB" id="A0A2G9TSH9"/>
<dbReference type="InterPro" id="IPR018297">
    <property type="entry name" value="A/G_cyclase_CS"/>
</dbReference>
<dbReference type="PANTHER" id="PTHR11920">
    <property type="entry name" value="GUANYLYL CYCLASE"/>
    <property type="match status" value="1"/>
</dbReference>
<dbReference type="InterPro" id="IPR001054">
    <property type="entry name" value="A/G_cyclase"/>
</dbReference>
<name>A0A2G9TSH9_TELCI</name>
<dbReference type="Proteomes" id="UP000230423">
    <property type="component" value="Unassembled WGS sequence"/>
</dbReference>
<dbReference type="PROSITE" id="PS00452">
    <property type="entry name" value="GUANYLATE_CYCLASE_1"/>
    <property type="match status" value="1"/>
</dbReference>
<keyword evidence="6" id="KW-0472">Membrane</keyword>
<dbReference type="EMBL" id="KZ354601">
    <property type="protein sequence ID" value="PIO60887.1"/>
    <property type="molecule type" value="Genomic_DNA"/>
</dbReference>
<evidence type="ECO:0000256" key="2">
    <source>
        <dbReference type="ARBA" id="ARBA00004370"/>
    </source>
</evidence>
<evidence type="ECO:0000256" key="4">
    <source>
        <dbReference type="ARBA" id="ARBA00022741"/>
    </source>
</evidence>
<keyword evidence="7" id="KW-0675">Receptor</keyword>
<evidence type="ECO:0000256" key="5">
    <source>
        <dbReference type="ARBA" id="ARBA00022989"/>
    </source>
</evidence>
<dbReference type="GO" id="GO:0000166">
    <property type="term" value="F:nucleotide binding"/>
    <property type="evidence" value="ECO:0007669"/>
    <property type="project" value="UniProtKB-KW"/>
</dbReference>
<comment type="subcellular location">
    <subcellularLocation>
        <location evidence="2">Membrane</location>
    </subcellularLocation>
</comment>
<accession>A0A2G9TSH9</accession>
<keyword evidence="13" id="KW-1185">Reference proteome</keyword>
<dbReference type="GO" id="GO:0035556">
    <property type="term" value="P:intracellular signal transduction"/>
    <property type="evidence" value="ECO:0007669"/>
    <property type="project" value="InterPro"/>
</dbReference>
<keyword evidence="5" id="KW-1133">Transmembrane helix</keyword>
<evidence type="ECO:0000256" key="7">
    <source>
        <dbReference type="ARBA" id="ARBA00023170"/>
    </source>
</evidence>
<dbReference type="GO" id="GO:0001653">
    <property type="term" value="F:peptide receptor activity"/>
    <property type="evidence" value="ECO:0007669"/>
    <property type="project" value="TreeGrafter"/>
</dbReference>
<evidence type="ECO:0000256" key="8">
    <source>
        <dbReference type="ARBA" id="ARBA00023180"/>
    </source>
</evidence>
<evidence type="ECO:0000256" key="10">
    <source>
        <dbReference type="RuleBase" id="RU000405"/>
    </source>
</evidence>
<dbReference type="GO" id="GO:0004383">
    <property type="term" value="F:guanylate cyclase activity"/>
    <property type="evidence" value="ECO:0007669"/>
    <property type="project" value="UniProtKB-EC"/>
</dbReference>
<sequence length="82" mass="8842">IIYMLKKGGYNAPRPDLLPHETIEVNPALHAWGFLKSSGVAVGSVVAGVVGLAMPRYCLFGDTVNTASRMETNGKRKFTPSH</sequence>
<evidence type="ECO:0000259" key="11">
    <source>
        <dbReference type="PROSITE" id="PS50125"/>
    </source>
</evidence>
<keyword evidence="3" id="KW-0812">Transmembrane</keyword>
<feature type="non-terminal residue" evidence="12">
    <location>
        <position position="1"/>
    </location>
</feature>
<evidence type="ECO:0000256" key="6">
    <source>
        <dbReference type="ARBA" id="ARBA00023136"/>
    </source>
</evidence>
<evidence type="ECO:0000313" key="13">
    <source>
        <dbReference type="Proteomes" id="UP000230423"/>
    </source>
</evidence>
<dbReference type="GO" id="GO:0007168">
    <property type="term" value="P:receptor guanylyl cyclase signaling pathway"/>
    <property type="evidence" value="ECO:0007669"/>
    <property type="project" value="TreeGrafter"/>
</dbReference>
<dbReference type="InterPro" id="IPR050401">
    <property type="entry name" value="Cyclic_nucleotide_synthase"/>
</dbReference>
<proteinExistence type="inferred from homology"/>
<dbReference type="Pfam" id="PF00211">
    <property type="entry name" value="Guanylate_cyc"/>
    <property type="match status" value="1"/>
</dbReference>
<comment type="catalytic activity">
    <reaction evidence="1">
        <text>GTP = 3',5'-cyclic GMP + diphosphate</text>
        <dbReference type="Rhea" id="RHEA:13665"/>
        <dbReference type="ChEBI" id="CHEBI:33019"/>
        <dbReference type="ChEBI" id="CHEBI:37565"/>
        <dbReference type="ChEBI" id="CHEBI:57746"/>
        <dbReference type="EC" id="4.6.1.2"/>
    </reaction>
</comment>
<evidence type="ECO:0000313" key="12">
    <source>
        <dbReference type="EMBL" id="PIO60887.1"/>
    </source>
</evidence>
<feature type="domain" description="Guanylate cyclase" evidence="11">
    <location>
        <begin position="39"/>
        <end position="71"/>
    </location>
</feature>
<dbReference type="InterPro" id="IPR029787">
    <property type="entry name" value="Nucleotide_cyclase"/>
</dbReference>
<evidence type="ECO:0000256" key="3">
    <source>
        <dbReference type="ARBA" id="ARBA00022692"/>
    </source>
</evidence>
<dbReference type="GO" id="GO:0004016">
    <property type="term" value="F:adenylate cyclase activity"/>
    <property type="evidence" value="ECO:0007669"/>
    <property type="project" value="TreeGrafter"/>
</dbReference>
<dbReference type="PANTHER" id="PTHR11920:SF495">
    <property type="entry name" value="RECEPTOR-TYPE GUANYLATE CYCLASE GCY-7"/>
    <property type="match status" value="1"/>
</dbReference>
<dbReference type="OrthoDB" id="10554831at2759"/>